<dbReference type="SUPFAM" id="SSF101690">
    <property type="entry name" value="PAZ domain"/>
    <property type="match status" value="1"/>
</dbReference>
<dbReference type="InParanoid" id="E3N811"/>
<dbReference type="HOGENOM" id="CLU_021608_0_0_1"/>
<proteinExistence type="predicted"/>
<protein>
    <submittedName>
        <fullName evidence="1">Uncharacterized protein</fullName>
    </submittedName>
</protein>
<accession>E3N811</accession>
<dbReference type="OrthoDB" id="5870771at2759"/>
<sequence length="496" mass="56447">MAKLMNTKSAPSAPANICLFDTPPSQVAFSKGRWMTYTPSNAVDSKGPYTFNVFDSAHFFQLNRTYVSFKLRLKNVEANGTGEPVKIIHTNFSGATFFNQIKLSFNNVQVYDSSYYNFKSYILTLLGENSDTKDGYLTAAGWQDHEDDDQRALTDKNHLDLCAPLLLEPFQTERLLVPHINIQLTLYRSSDTFCMQSTKDTKAELEITDLKLHMQGRLELPFSTLYHDIIPRRIIVGLLDPETVVTKDSLKFDHFNLSDIQIDAGGTMYPAQPIHCDFENKNYAEAFARFYEELGGVSDGCNPRISYKMYREGFTFFVFNLSAIDSSNAWELVKSGSTQLFLRFAKKTPTGGLNVLVLSQFDGMFEIDRFRNSVDINLATYLVLKFGKHNHLSASEIREMNRHLRQMDVPLVWNGCNGLPVDLTCELSLDSTPRNHSFVKLVTRPGKGPKHQFVTVLSYFEKKYGITLNYSHSPLVRDNGGRMYPTEAIWIRIHIS</sequence>
<dbReference type="Gene3D" id="2.170.260.10">
    <property type="entry name" value="paz domain"/>
    <property type="match status" value="1"/>
</dbReference>
<dbReference type="AlphaFoldDB" id="E3N811"/>
<dbReference type="EMBL" id="DS268553">
    <property type="protein sequence ID" value="EFO89272.1"/>
    <property type="molecule type" value="Genomic_DNA"/>
</dbReference>
<dbReference type="OMA" id="WIRIHIS"/>
<evidence type="ECO:0000313" key="1">
    <source>
        <dbReference type="EMBL" id="EFO89272.1"/>
    </source>
</evidence>
<dbReference type="InterPro" id="IPR036085">
    <property type="entry name" value="PAZ_dom_sf"/>
</dbReference>
<dbReference type="PANTHER" id="PTHR36159">
    <property type="entry name" value="PROTEIN CBG23766"/>
    <property type="match status" value="1"/>
</dbReference>
<dbReference type="STRING" id="31234.E3N811"/>
<dbReference type="Proteomes" id="UP000008281">
    <property type="component" value="Unassembled WGS sequence"/>
</dbReference>
<gene>
    <name evidence="1" type="ORF">CRE_16326</name>
</gene>
<evidence type="ECO:0000313" key="2">
    <source>
        <dbReference type="Proteomes" id="UP000008281"/>
    </source>
</evidence>
<reference evidence="1" key="1">
    <citation type="submission" date="2007-07" db="EMBL/GenBank/DDBJ databases">
        <title>PCAP assembly of the Caenorhabditis remanei genome.</title>
        <authorList>
            <consortium name="The Caenorhabditis remanei Sequencing Consortium"/>
            <person name="Wilson R.K."/>
        </authorList>
    </citation>
    <scope>NUCLEOTIDE SEQUENCE [LARGE SCALE GENOMIC DNA]</scope>
    <source>
        <strain evidence="1">PB4641</strain>
    </source>
</reference>
<name>E3N811_CAERE</name>
<keyword evidence="2" id="KW-1185">Reference proteome</keyword>
<dbReference type="PANTHER" id="PTHR36159:SF1">
    <property type="entry name" value="RETROVIRUS-RELATED POL POLYPROTEIN FROM TRANSPOSON 412-LIKE PROTEIN"/>
    <property type="match status" value="1"/>
</dbReference>
<organism evidence="2">
    <name type="scientific">Caenorhabditis remanei</name>
    <name type="common">Caenorhabditis vulgaris</name>
    <dbReference type="NCBI Taxonomy" id="31234"/>
    <lineage>
        <taxon>Eukaryota</taxon>
        <taxon>Metazoa</taxon>
        <taxon>Ecdysozoa</taxon>
        <taxon>Nematoda</taxon>
        <taxon>Chromadorea</taxon>
        <taxon>Rhabditida</taxon>
        <taxon>Rhabditina</taxon>
        <taxon>Rhabditomorpha</taxon>
        <taxon>Rhabditoidea</taxon>
        <taxon>Rhabditidae</taxon>
        <taxon>Peloderinae</taxon>
        <taxon>Caenorhabditis</taxon>
    </lineage>
</organism>